<dbReference type="Proteomes" id="UP001309876">
    <property type="component" value="Unassembled WGS sequence"/>
</dbReference>
<comment type="caution">
    <text evidence="2">The sequence shown here is derived from an EMBL/GenBank/DDBJ whole genome shotgun (WGS) entry which is preliminary data.</text>
</comment>
<sequence>MAAGSLSEAFSFELKRKRHYEDDDLMIEHDLFVSKKPNLRQLPIRSPTRPSIAVTPAFEQFGSIPGTLTPDSIPEDYGYRSRDEQRHQFPTGRLQNFDKSALRITTNPDMSSLAVTAMDINSPKQTTHLPPTPIRIGRARSNDLMSPMRSPATGTQFASPTTSNFARDRLPTPVASSFPGRSPFESSFASAAARQLRPHVLQHSTILSPMMDAESWTPPVQRPPSPAPELDEPFDEDSAMAGVDDSQMSSSFTNLSVHSQDNLNDLPTIDSSPGKNWSPHSSNVSPRTRGLGFDGSISNYNAFIRSDSFRMSTITDLQRPVSTGGMGHYNENQQSNGRTAKLHMGFKSDCDKCIARVPGHYSHIMWS</sequence>
<evidence type="ECO:0000313" key="3">
    <source>
        <dbReference type="Proteomes" id="UP001309876"/>
    </source>
</evidence>
<organism evidence="2 3">
    <name type="scientific">Lithohypha guttulata</name>
    <dbReference type="NCBI Taxonomy" id="1690604"/>
    <lineage>
        <taxon>Eukaryota</taxon>
        <taxon>Fungi</taxon>
        <taxon>Dikarya</taxon>
        <taxon>Ascomycota</taxon>
        <taxon>Pezizomycotina</taxon>
        <taxon>Eurotiomycetes</taxon>
        <taxon>Chaetothyriomycetidae</taxon>
        <taxon>Chaetothyriales</taxon>
        <taxon>Trichomeriaceae</taxon>
        <taxon>Lithohypha</taxon>
    </lineage>
</organism>
<evidence type="ECO:0000256" key="1">
    <source>
        <dbReference type="SAM" id="MobiDB-lite"/>
    </source>
</evidence>
<feature type="compositionally biased region" description="Polar residues" evidence="1">
    <location>
        <begin position="246"/>
        <end position="286"/>
    </location>
</feature>
<protein>
    <submittedName>
        <fullName evidence="2">Uncharacterized protein</fullName>
    </submittedName>
</protein>
<proteinExistence type="predicted"/>
<evidence type="ECO:0000313" key="2">
    <source>
        <dbReference type="EMBL" id="KAK5082278.1"/>
    </source>
</evidence>
<feature type="region of interest" description="Disordered" evidence="1">
    <location>
        <begin position="214"/>
        <end position="291"/>
    </location>
</feature>
<feature type="compositionally biased region" description="Acidic residues" evidence="1">
    <location>
        <begin position="229"/>
        <end position="238"/>
    </location>
</feature>
<keyword evidence="3" id="KW-1185">Reference proteome</keyword>
<dbReference type="AlphaFoldDB" id="A0AAN7SV97"/>
<reference evidence="2 3" key="1">
    <citation type="submission" date="2023-08" db="EMBL/GenBank/DDBJ databases">
        <title>Black Yeasts Isolated from many extreme environments.</title>
        <authorList>
            <person name="Coleine C."/>
            <person name="Stajich J.E."/>
            <person name="Selbmann L."/>
        </authorList>
    </citation>
    <scope>NUCLEOTIDE SEQUENCE [LARGE SCALE GENOMIC DNA]</scope>
    <source>
        <strain evidence="2 3">CCFEE 5910</strain>
    </source>
</reference>
<gene>
    <name evidence="2" type="ORF">LTR05_007424</name>
</gene>
<accession>A0AAN7SV97</accession>
<name>A0AAN7SV97_9EURO</name>
<dbReference type="EMBL" id="JAVRRJ010000008">
    <property type="protein sequence ID" value="KAK5082278.1"/>
    <property type="molecule type" value="Genomic_DNA"/>
</dbReference>